<feature type="domain" description="ABC transmembrane type-1" evidence="10">
    <location>
        <begin position="37"/>
        <end position="281"/>
    </location>
</feature>
<feature type="transmembrane region" description="Helical" evidence="8">
    <location>
        <begin position="178"/>
        <end position="198"/>
    </location>
</feature>
<dbReference type="VEuPathDB" id="TrichDB:TRFO_02496"/>
<evidence type="ECO:0000313" key="11">
    <source>
        <dbReference type="EMBL" id="OHT17475.1"/>
    </source>
</evidence>
<dbReference type="InterPro" id="IPR003593">
    <property type="entry name" value="AAA+_ATPase"/>
</dbReference>
<dbReference type="EMBL" id="MLAK01000002">
    <property type="protein sequence ID" value="OHT17475.1"/>
    <property type="molecule type" value="Genomic_DNA"/>
</dbReference>
<dbReference type="RefSeq" id="XP_068370611.1">
    <property type="nucleotide sequence ID" value="XM_068490720.1"/>
</dbReference>
<dbReference type="InterPro" id="IPR011527">
    <property type="entry name" value="ABC1_TM_dom"/>
</dbReference>
<dbReference type="Gene3D" id="1.20.1560.10">
    <property type="entry name" value="ABC transporter type 1, transmembrane domain"/>
    <property type="match status" value="1"/>
</dbReference>
<dbReference type="PROSITE" id="PS50929">
    <property type="entry name" value="ABC_TM1F"/>
    <property type="match status" value="1"/>
</dbReference>
<dbReference type="OrthoDB" id="422637at2759"/>
<dbReference type="SUPFAM" id="SSF90123">
    <property type="entry name" value="ABC transporter transmembrane region"/>
    <property type="match status" value="1"/>
</dbReference>
<dbReference type="GeneID" id="94825424"/>
<keyword evidence="2" id="KW-0813">Transport</keyword>
<keyword evidence="4" id="KW-0547">Nucleotide-binding</keyword>
<evidence type="ECO:0000256" key="7">
    <source>
        <dbReference type="ARBA" id="ARBA00023136"/>
    </source>
</evidence>
<dbReference type="Proteomes" id="UP000179807">
    <property type="component" value="Unassembled WGS sequence"/>
</dbReference>
<keyword evidence="12" id="KW-1185">Reference proteome</keyword>
<keyword evidence="5" id="KW-0067">ATP-binding</keyword>
<protein>
    <submittedName>
        <fullName evidence="11">ABC transporter family protein</fullName>
    </submittedName>
</protein>
<evidence type="ECO:0000256" key="6">
    <source>
        <dbReference type="ARBA" id="ARBA00022989"/>
    </source>
</evidence>
<evidence type="ECO:0000313" key="12">
    <source>
        <dbReference type="Proteomes" id="UP000179807"/>
    </source>
</evidence>
<evidence type="ECO:0000256" key="8">
    <source>
        <dbReference type="SAM" id="Phobius"/>
    </source>
</evidence>
<dbReference type="GO" id="GO:0015910">
    <property type="term" value="P:long-chain fatty acid import into peroxisome"/>
    <property type="evidence" value="ECO:0007669"/>
    <property type="project" value="TreeGrafter"/>
</dbReference>
<evidence type="ECO:0000256" key="5">
    <source>
        <dbReference type="ARBA" id="ARBA00022840"/>
    </source>
</evidence>
<comment type="similarity">
    <text evidence="1">Belongs to the ABC transporter superfamily. ABCD family. Peroxisomal fatty acyl CoA transporter (TC 3.A.1.203) subfamily.</text>
</comment>
<dbReference type="GO" id="GO:0006635">
    <property type="term" value="P:fatty acid beta-oxidation"/>
    <property type="evidence" value="ECO:0007669"/>
    <property type="project" value="TreeGrafter"/>
</dbReference>
<comment type="caution">
    <text evidence="11">The sequence shown here is derived from an EMBL/GenBank/DDBJ whole genome shotgun (WGS) entry which is preliminary data.</text>
</comment>
<reference evidence="11" key="1">
    <citation type="submission" date="2016-10" db="EMBL/GenBank/DDBJ databases">
        <authorList>
            <person name="Benchimol M."/>
            <person name="Almeida L.G."/>
            <person name="Vasconcelos A.T."/>
            <person name="Perreira-Neves A."/>
            <person name="Rosa I.A."/>
            <person name="Tasca T."/>
            <person name="Bogo M.R."/>
            <person name="de Souza W."/>
        </authorList>
    </citation>
    <scope>NUCLEOTIDE SEQUENCE [LARGE SCALE GENOMIC DNA]</scope>
    <source>
        <strain evidence="11">K</strain>
    </source>
</reference>
<evidence type="ECO:0000259" key="10">
    <source>
        <dbReference type="PROSITE" id="PS50929"/>
    </source>
</evidence>
<dbReference type="GO" id="GO:0005778">
    <property type="term" value="C:peroxisomal membrane"/>
    <property type="evidence" value="ECO:0007669"/>
    <property type="project" value="TreeGrafter"/>
</dbReference>
<dbReference type="GO" id="GO:0005324">
    <property type="term" value="F:long-chain fatty acid transmembrane transporter activity"/>
    <property type="evidence" value="ECO:0007669"/>
    <property type="project" value="TreeGrafter"/>
</dbReference>
<evidence type="ECO:0000256" key="3">
    <source>
        <dbReference type="ARBA" id="ARBA00022692"/>
    </source>
</evidence>
<dbReference type="GO" id="GO:0007031">
    <property type="term" value="P:peroxisome organization"/>
    <property type="evidence" value="ECO:0007669"/>
    <property type="project" value="TreeGrafter"/>
</dbReference>
<dbReference type="Pfam" id="PF00005">
    <property type="entry name" value="ABC_tran"/>
    <property type="match status" value="1"/>
</dbReference>
<keyword evidence="7 8" id="KW-0472">Membrane</keyword>
<sequence length="587" mass="66293">MKKDAESNLFNIAKMRPMDLFRVCGYAFSPLSSTLFLLLLIFSGVETYLGNIIGTQPSKIYGYISSRDNKSFGNCLLYYFLWLSLICVHISIKLWISDRLSIILRDKLVKKIHEKYFAQNAFFDLLLFSAHIDNPDARIASDCTNWAQTICLIAIQLTMMPIYVVWYGIKTFQMMGGYAVLICLCFAILSVFFSWLVMSPIVKLTYSFEAANGDYRLQNVLIKDNSEIIALSQGQQKEKEMLDLRLIQALDIQKGLANYSILMNVLTNIFNYFGNGLIYICIYACQPDGLDEDGIASFISLVSFVTIEFIYGLTMIVLVMQNIAKLTGYSTRIHELWTVLLEHKSKIHSIETGNKIEMKNVTVTKPNGEVLIRNLSFLITPSHALLSSDSLTQSDSLDNSDSIKHLDSLGNPDSLMIAGPSGCGKSSILRTLGKIWPAAEGDMILPVKSPNSLLVLPQKPYLPYGSLYDCCAFPLTANEIDKDKILAGLNFFNLTHLISRSEDWQLGLSPGEKQRIALIRVFVHHPQFLILDEATSAISQQLELKFYEKIKEMNIAVLSVAHHQYLKKYHNQYLEINNDGTYTLTKL</sequence>
<accession>A0A1J4L203</accession>
<feature type="transmembrane region" description="Helical" evidence="8">
    <location>
        <begin position="298"/>
        <end position="320"/>
    </location>
</feature>
<dbReference type="AlphaFoldDB" id="A0A1J4L203"/>
<feature type="transmembrane region" description="Helical" evidence="8">
    <location>
        <begin position="146"/>
        <end position="166"/>
    </location>
</feature>
<feature type="domain" description="ABC transporter" evidence="9">
    <location>
        <begin position="386"/>
        <end position="587"/>
    </location>
</feature>
<evidence type="ECO:0000256" key="4">
    <source>
        <dbReference type="ARBA" id="ARBA00022741"/>
    </source>
</evidence>
<dbReference type="PANTHER" id="PTHR11384">
    <property type="entry name" value="ATP-BINDING CASSETTE, SUB-FAMILY D MEMBER"/>
    <property type="match status" value="1"/>
</dbReference>
<dbReference type="InterPro" id="IPR050835">
    <property type="entry name" value="ABC_transporter_sub-D"/>
</dbReference>
<dbReference type="GO" id="GO:0005524">
    <property type="term" value="F:ATP binding"/>
    <property type="evidence" value="ECO:0007669"/>
    <property type="project" value="UniProtKB-KW"/>
</dbReference>
<dbReference type="Gene3D" id="3.40.50.300">
    <property type="entry name" value="P-loop containing nucleotide triphosphate hydrolases"/>
    <property type="match status" value="1"/>
</dbReference>
<proteinExistence type="inferred from homology"/>
<organism evidence="11 12">
    <name type="scientific">Tritrichomonas foetus</name>
    <dbReference type="NCBI Taxonomy" id="1144522"/>
    <lineage>
        <taxon>Eukaryota</taxon>
        <taxon>Metamonada</taxon>
        <taxon>Parabasalia</taxon>
        <taxon>Tritrichomonadida</taxon>
        <taxon>Tritrichomonadidae</taxon>
        <taxon>Tritrichomonas</taxon>
    </lineage>
</organism>
<dbReference type="SUPFAM" id="SSF52540">
    <property type="entry name" value="P-loop containing nucleoside triphosphate hydrolases"/>
    <property type="match status" value="2"/>
</dbReference>
<dbReference type="PROSITE" id="PS50893">
    <property type="entry name" value="ABC_TRANSPORTER_2"/>
    <property type="match status" value="1"/>
</dbReference>
<dbReference type="SMART" id="SM00382">
    <property type="entry name" value="AAA"/>
    <property type="match status" value="1"/>
</dbReference>
<dbReference type="InterPro" id="IPR036640">
    <property type="entry name" value="ABC1_TM_sf"/>
</dbReference>
<dbReference type="InterPro" id="IPR027417">
    <property type="entry name" value="P-loop_NTPase"/>
</dbReference>
<dbReference type="GO" id="GO:0140359">
    <property type="term" value="F:ABC-type transporter activity"/>
    <property type="evidence" value="ECO:0007669"/>
    <property type="project" value="InterPro"/>
</dbReference>
<feature type="transmembrane region" description="Helical" evidence="8">
    <location>
        <begin position="76"/>
        <end position="96"/>
    </location>
</feature>
<dbReference type="PROSITE" id="PS00211">
    <property type="entry name" value="ABC_TRANSPORTER_1"/>
    <property type="match status" value="1"/>
</dbReference>
<dbReference type="PANTHER" id="PTHR11384:SF59">
    <property type="entry name" value="LYSOSOMAL COBALAMIN TRANSPORTER ABCD4"/>
    <property type="match status" value="1"/>
</dbReference>
<dbReference type="GO" id="GO:0016887">
    <property type="term" value="F:ATP hydrolysis activity"/>
    <property type="evidence" value="ECO:0007669"/>
    <property type="project" value="InterPro"/>
</dbReference>
<evidence type="ECO:0000256" key="1">
    <source>
        <dbReference type="ARBA" id="ARBA00008575"/>
    </source>
</evidence>
<evidence type="ECO:0000259" key="9">
    <source>
        <dbReference type="PROSITE" id="PS50893"/>
    </source>
</evidence>
<gene>
    <name evidence="11" type="ORF">TRFO_02496</name>
</gene>
<dbReference type="InterPro" id="IPR003439">
    <property type="entry name" value="ABC_transporter-like_ATP-bd"/>
</dbReference>
<keyword evidence="3 8" id="KW-0812">Transmembrane</keyword>
<evidence type="ECO:0000256" key="2">
    <source>
        <dbReference type="ARBA" id="ARBA00022448"/>
    </source>
</evidence>
<dbReference type="Pfam" id="PF06472">
    <property type="entry name" value="ABC_membrane_2"/>
    <property type="match status" value="1"/>
</dbReference>
<dbReference type="GO" id="GO:0042760">
    <property type="term" value="P:very long-chain fatty acid catabolic process"/>
    <property type="evidence" value="ECO:0007669"/>
    <property type="project" value="TreeGrafter"/>
</dbReference>
<name>A0A1J4L203_9EUKA</name>
<feature type="transmembrane region" description="Helical" evidence="8">
    <location>
        <begin position="20"/>
        <end position="42"/>
    </location>
</feature>
<keyword evidence="6 8" id="KW-1133">Transmembrane helix</keyword>
<feature type="transmembrane region" description="Helical" evidence="8">
    <location>
        <begin position="269"/>
        <end position="286"/>
    </location>
</feature>
<dbReference type="InterPro" id="IPR017871">
    <property type="entry name" value="ABC_transporter-like_CS"/>
</dbReference>